<dbReference type="Proteomes" id="UP000031620">
    <property type="component" value="Chromosome"/>
</dbReference>
<gene>
    <name evidence="1" type="ORF">LOOC260_108020</name>
</gene>
<reference evidence="1 2" key="1">
    <citation type="submission" date="2014-11" db="EMBL/GenBank/DDBJ databases">
        <title>Complete genome sequence and analysis of Lactobacillus hokkaidonensis LOOC260T.</title>
        <authorList>
            <person name="Tanizawa Y."/>
            <person name="Tohno M."/>
            <person name="Kaminuma E."/>
            <person name="Nakamura Y."/>
            <person name="Arita M."/>
        </authorList>
    </citation>
    <scope>NUCLEOTIDE SEQUENCE [LARGE SCALE GENOMIC DNA]</scope>
    <source>
        <strain evidence="1 2">LOOC260</strain>
    </source>
</reference>
<dbReference type="HOGENOM" id="CLU_2973758_0_0_9"/>
<dbReference type="AlphaFoldDB" id="A0A0A1GSS5"/>
<proteinExistence type="predicted"/>
<protein>
    <submittedName>
        <fullName evidence="1">Uncharacterized protein</fullName>
    </submittedName>
</protein>
<evidence type="ECO:0000313" key="1">
    <source>
        <dbReference type="EMBL" id="BAP85342.1"/>
    </source>
</evidence>
<organism evidence="1 2">
    <name type="scientific">Paucilactobacillus hokkaidonensis JCM 18461</name>
    <dbReference type="NCBI Taxonomy" id="1291742"/>
    <lineage>
        <taxon>Bacteria</taxon>
        <taxon>Bacillati</taxon>
        <taxon>Bacillota</taxon>
        <taxon>Bacilli</taxon>
        <taxon>Lactobacillales</taxon>
        <taxon>Lactobacillaceae</taxon>
        <taxon>Paucilactobacillus</taxon>
    </lineage>
</organism>
<dbReference type="KEGG" id="lho:LOOC260_108020"/>
<dbReference type="RefSeq" id="WP_156406615.1">
    <property type="nucleotide sequence ID" value="NZ_AP014680.1"/>
</dbReference>
<accession>A0A0A1GSS5</accession>
<name>A0A0A1GSS5_9LACO</name>
<evidence type="ECO:0000313" key="2">
    <source>
        <dbReference type="Proteomes" id="UP000031620"/>
    </source>
</evidence>
<dbReference type="EMBL" id="AP014680">
    <property type="protein sequence ID" value="BAP85342.1"/>
    <property type="molecule type" value="Genomic_DNA"/>
</dbReference>
<sequence length="58" mass="6967">MHDSIEQGFEGYISLLTKTNGIEKYYLHLGDIQRTYNRIEFQECTSRRLVKKFYDMEG</sequence>